<reference evidence="3" key="1">
    <citation type="journal article" date="2019" name="Int. J. Syst. Evol. Microbiol.">
        <title>The Global Catalogue of Microorganisms (GCM) 10K type strain sequencing project: providing services to taxonomists for standard genome sequencing and annotation.</title>
        <authorList>
            <consortium name="The Broad Institute Genomics Platform"/>
            <consortium name="The Broad Institute Genome Sequencing Center for Infectious Disease"/>
            <person name="Wu L."/>
            <person name="Ma J."/>
        </authorList>
    </citation>
    <scope>NUCLEOTIDE SEQUENCE [LARGE SCALE GENOMIC DNA]</scope>
    <source>
        <strain evidence="3">CGMCC 1.15277</strain>
    </source>
</reference>
<dbReference type="PANTHER" id="PTHR21310:SF42">
    <property type="entry name" value="BIFUNCTIONAL AAC_APH"/>
    <property type="match status" value="1"/>
</dbReference>
<dbReference type="GO" id="GO:0016740">
    <property type="term" value="F:transferase activity"/>
    <property type="evidence" value="ECO:0007669"/>
    <property type="project" value="UniProtKB-KW"/>
</dbReference>
<dbReference type="SUPFAM" id="SSF56112">
    <property type="entry name" value="Protein kinase-like (PK-like)"/>
    <property type="match status" value="1"/>
</dbReference>
<evidence type="ECO:0000259" key="1">
    <source>
        <dbReference type="Pfam" id="PF01636"/>
    </source>
</evidence>
<comment type="caution">
    <text evidence="2">The sequence shown here is derived from an EMBL/GenBank/DDBJ whole genome shotgun (WGS) entry which is preliminary data.</text>
</comment>
<dbReference type="EC" id="2.7.-.-" evidence="2"/>
<dbReference type="Gene3D" id="3.30.200.20">
    <property type="entry name" value="Phosphorylase Kinase, domain 1"/>
    <property type="match status" value="1"/>
</dbReference>
<sequence length="311" mass="33961">MTPDLAGTANRTPDIDVVRQLVREQAPQLERLPISPSLDAGSSNWVFRLGDDLAVRLPRTDDYVEAIENEELWLPRVTPATSAPTPELIVFGKPSATFKRPWAIVSWISGNRLGGLGPAEQHVLAQDLGAFLQQLHRVDVAGTPTGAERWGYRCGEPVTDQSDAWADEAADALADLFDPAAVREAWRRVHNVPPATTTPCLVHTDLSSENILVHADGHLAGVIDFGSCGIGDPAIDLLYAWSFLDPPARRTLREAAGADETTWLRARAHAFTGPGLLTLHGYRTTMPERTARLTRLVRAIAAEVDVDLDRH</sequence>
<dbReference type="InterPro" id="IPR011009">
    <property type="entry name" value="Kinase-like_dom_sf"/>
</dbReference>
<protein>
    <submittedName>
        <fullName evidence="2">Aminoglycoside phosphotransferase family protein</fullName>
        <ecNumber evidence="2">2.7.-.-</ecNumber>
    </submittedName>
</protein>
<dbReference type="PANTHER" id="PTHR21310">
    <property type="entry name" value="AMINOGLYCOSIDE PHOSPHOTRANSFERASE-RELATED-RELATED"/>
    <property type="match status" value="1"/>
</dbReference>
<dbReference type="Proteomes" id="UP001596266">
    <property type="component" value="Unassembled WGS sequence"/>
</dbReference>
<dbReference type="Gene3D" id="3.90.1200.10">
    <property type="match status" value="1"/>
</dbReference>
<dbReference type="InterPro" id="IPR002575">
    <property type="entry name" value="Aminoglycoside_PTrfase"/>
</dbReference>
<accession>A0ABW1WZV5</accession>
<keyword evidence="2" id="KW-0808">Transferase</keyword>
<gene>
    <name evidence="2" type="ORF">ACFP57_05890</name>
</gene>
<name>A0ABW1WZV5_9ACTN</name>
<feature type="domain" description="Aminoglycoside phosphotransferase" evidence="1">
    <location>
        <begin position="38"/>
        <end position="268"/>
    </location>
</feature>
<dbReference type="RefSeq" id="WP_343885416.1">
    <property type="nucleotide sequence ID" value="NZ_BAAAKI010000005.1"/>
</dbReference>
<organism evidence="2 3">
    <name type="scientific">Luteococcus sanguinis</name>
    <dbReference type="NCBI Taxonomy" id="174038"/>
    <lineage>
        <taxon>Bacteria</taxon>
        <taxon>Bacillati</taxon>
        <taxon>Actinomycetota</taxon>
        <taxon>Actinomycetes</taxon>
        <taxon>Propionibacteriales</taxon>
        <taxon>Propionibacteriaceae</taxon>
        <taxon>Luteococcus</taxon>
    </lineage>
</organism>
<dbReference type="EMBL" id="JBHSUA010000010">
    <property type="protein sequence ID" value="MFC6396517.1"/>
    <property type="molecule type" value="Genomic_DNA"/>
</dbReference>
<evidence type="ECO:0000313" key="3">
    <source>
        <dbReference type="Proteomes" id="UP001596266"/>
    </source>
</evidence>
<dbReference type="Pfam" id="PF01636">
    <property type="entry name" value="APH"/>
    <property type="match status" value="1"/>
</dbReference>
<dbReference type="CDD" id="cd05155">
    <property type="entry name" value="APH_ChoK_like_1"/>
    <property type="match status" value="1"/>
</dbReference>
<dbReference type="InterPro" id="IPR051678">
    <property type="entry name" value="AGP_Transferase"/>
</dbReference>
<keyword evidence="3" id="KW-1185">Reference proteome</keyword>
<proteinExistence type="predicted"/>
<evidence type="ECO:0000313" key="2">
    <source>
        <dbReference type="EMBL" id="MFC6396517.1"/>
    </source>
</evidence>